<reference evidence="1" key="1">
    <citation type="submission" date="2014-11" db="EMBL/GenBank/DDBJ databases">
        <authorList>
            <person name="Amaro Gonzalez C."/>
        </authorList>
    </citation>
    <scope>NUCLEOTIDE SEQUENCE</scope>
</reference>
<sequence>MHSFQPAEHFCVSPFNRILCHHATASNIPVSAGKLQSPDN</sequence>
<dbReference type="EMBL" id="GBXM01026970">
    <property type="protein sequence ID" value="JAH81607.1"/>
    <property type="molecule type" value="Transcribed_RNA"/>
</dbReference>
<organism evidence="1">
    <name type="scientific">Anguilla anguilla</name>
    <name type="common">European freshwater eel</name>
    <name type="synonym">Muraena anguilla</name>
    <dbReference type="NCBI Taxonomy" id="7936"/>
    <lineage>
        <taxon>Eukaryota</taxon>
        <taxon>Metazoa</taxon>
        <taxon>Chordata</taxon>
        <taxon>Craniata</taxon>
        <taxon>Vertebrata</taxon>
        <taxon>Euteleostomi</taxon>
        <taxon>Actinopterygii</taxon>
        <taxon>Neopterygii</taxon>
        <taxon>Teleostei</taxon>
        <taxon>Anguilliformes</taxon>
        <taxon>Anguillidae</taxon>
        <taxon>Anguilla</taxon>
    </lineage>
</organism>
<evidence type="ECO:0000313" key="1">
    <source>
        <dbReference type="EMBL" id="JAH81607.1"/>
    </source>
</evidence>
<accession>A0A0E9VU80</accession>
<name>A0A0E9VU80_ANGAN</name>
<proteinExistence type="predicted"/>
<dbReference type="AlphaFoldDB" id="A0A0E9VU80"/>
<protein>
    <submittedName>
        <fullName evidence="1">Uncharacterized protein</fullName>
    </submittedName>
</protein>
<reference evidence="1" key="2">
    <citation type="journal article" date="2015" name="Fish Shellfish Immunol.">
        <title>Early steps in the European eel (Anguilla anguilla)-Vibrio vulnificus interaction in the gills: Role of the RtxA13 toxin.</title>
        <authorList>
            <person name="Callol A."/>
            <person name="Pajuelo D."/>
            <person name="Ebbesson L."/>
            <person name="Teles M."/>
            <person name="MacKenzie S."/>
            <person name="Amaro C."/>
        </authorList>
    </citation>
    <scope>NUCLEOTIDE SEQUENCE</scope>
</reference>